<comment type="caution">
    <text evidence="1">The sequence shown here is derived from an EMBL/GenBank/DDBJ whole genome shotgun (WGS) entry which is preliminary data.</text>
</comment>
<evidence type="ECO:0000313" key="1">
    <source>
        <dbReference type="EMBL" id="RHZ75870.1"/>
    </source>
</evidence>
<sequence>MMTTRLVPKIANFKYARMENGPTSDVKALVCYSGSLFSKKLHTKNGIKEHVLASNREKITFRKDSPDVEKTWRKSLCLPGKNDPAIRASLQNIFINLIYLADKYFTGKETAIFLPYKELDLDGSLSRAVSISDEGGFELPDMDMDEIPQIIPRYYLWEGIEVEKDRKQACELFKEAN</sequence>
<reference evidence="1 2" key="1">
    <citation type="submission" date="2018-08" db="EMBL/GenBank/DDBJ databases">
        <title>Genome and evolution of the arbuscular mycorrhizal fungus Diversispora epigaea (formerly Glomus versiforme) and its bacterial endosymbionts.</title>
        <authorList>
            <person name="Sun X."/>
            <person name="Fei Z."/>
            <person name="Harrison M."/>
        </authorList>
    </citation>
    <scope>NUCLEOTIDE SEQUENCE [LARGE SCALE GENOMIC DNA]</scope>
    <source>
        <strain evidence="1 2">IT104</strain>
    </source>
</reference>
<name>A0A397IT53_9GLOM</name>
<gene>
    <name evidence="1" type="ORF">Glove_209g134</name>
</gene>
<protein>
    <submittedName>
        <fullName evidence="1">Uncharacterized protein</fullName>
    </submittedName>
</protein>
<dbReference type="AlphaFoldDB" id="A0A397IT53"/>
<keyword evidence="2" id="KW-1185">Reference proteome</keyword>
<organism evidence="1 2">
    <name type="scientific">Diversispora epigaea</name>
    <dbReference type="NCBI Taxonomy" id="1348612"/>
    <lineage>
        <taxon>Eukaryota</taxon>
        <taxon>Fungi</taxon>
        <taxon>Fungi incertae sedis</taxon>
        <taxon>Mucoromycota</taxon>
        <taxon>Glomeromycotina</taxon>
        <taxon>Glomeromycetes</taxon>
        <taxon>Diversisporales</taxon>
        <taxon>Diversisporaceae</taxon>
        <taxon>Diversispora</taxon>
    </lineage>
</organism>
<evidence type="ECO:0000313" key="2">
    <source>
        <dbReference type="Proteomes" id="UP000266861"/>
    </source>
</evidence>
<dbReference type="EMBL" id="PQFF01000196">
    <property type="protein sequence ID" value="RHZ75870.1"/>
    <property type="molecule type" value="Genomic_DNA"/>
</dbReference>
<accession>A0A397IT53</accession>
<dbReference type="Proteomes" id="UP000266861">
    <property type="component" value="Unassembled WGS sequence"/>
</dbReference>
<dbReference type="OrthoDB" id="4062651at2759"/>
<dbReference type="STRING" id="1348612.A0A397IT53"/>
<proteinExistence type="predicted"/>